<comment type="caution">
    <text evidence="2">The sequence shown here is derived from an EMBL/GenBank/DDBJ whole genome shotgun (WGS) entry which is preliminary data.</text>
</comment>
<keyword evidence="1" id="KW-1133">Transmembrane helix</keyword>
<sequence>MAMINNTCIEPFDKVKTVLKDEYNEVLKDPAFGPILAIIDNQLIYSWKIVHSFICKQLVLLIVTLVLAGELFALYRLIGNFDVIDSDEFFREDEKNDERVGNIVALINAKQDWKQFAGKLRLCPHI</sequence>
<dbReference type="OrthoDB" id="1096134at2759"/>
<dbReference type="Proteomes" id="UP000886595">
    <property type="component" value="Unassembled WGS sequence"/>
</dbReference>
<accession>A0A8X8BG93</accession>
<dbReference type="EMBL" id="JAAMPC010000001">
    <property type="protein sequence ID" value="KAG2333880.1"/>
    <property type="molecule type" value="Genomic_DNA"/>
</dbReference>
<reference evidence="2 3" key="1">
    <citation type="submission" date="2020-02" db="EMBL/GenBank/DDBJ databases">
        <authorList>
            <person name="Ma Q."/>
            <person name="Huang Y."/>
            <person name="Song X."/>
            <person name="Pei D."/>
        </authorList>
    </citation>
    <scope>NUCLEOTIDE SEQUENCE [LARGE SCALE GENOMIC DNA]</scope>
    <source>
        <strain evidence="2">Sxm20200214</strain>
        <tissue evidence="2">Leaf</tissue>
    </source>
</reference>
<keyword evidence="1" id="KW-0472">Membrane</keyword>
<protein>
    <submittedName>
        <fullName evidence="2">Uncharacterized protein</fullName>
    </submittedName>
</protein>
<feature type="transmembrane region" description="Helical" evidence="1">
    <location>
        <begin position="58"/>
        <end position="78"/>
    </location>
</feature>
<dbReference type="AlphaFoldDB" id="A0A8X8BG93"/>
<gene>
    <name evidence="2" type="ORF">Bca52824_005060</name>
</gene>
<organism evidence="2 3">
    <name type="scientific">Brassica carinata</name>
    <name type="common">Ethiopian mustard</name>
    <name type="synonym">Abyssinian cabbage</name>
    <dbReference type="NCBI Taxonomy" id="52824"/>
    <lineage>
        <taxon>Eukaryota</taxon>
        <taxon>Viridiplantae</taxon>
        <taxon>Streptophyta</taxon>
        <taxon>Embryophyta</taxon>
        <taxon>Tracheophyta</taxon>
        <taxon>Spermatophyta</taxon>
        <taxon>Magnoliopsida</taxon>
        <taxon>eudicotyledons</taxon>
        <taxon>Gunneridae</taxon>
        <taxon>Pentapetalae</taxon>
        <taxon>rosids</taxon>
        <taxon>malvids</taxon>
        <taxon>Brassicales</taxon>
        <taxon>Brassicaceae</taxon>
        <taxon>Brassiceae</taxon>
        <taxon>Brassica</taxon>
    </lineage>
</organism>
<name>A0A8X8BG93_BRACI</name>
<keyword evidence="3" id="KW-1185">Reference proteome</keyword>
<keyword evidence="1" id="KW-0812">Transmembrane</keyword>
<proteinExistence type="predicted"/>
<evidence type="ECO:0000313" key="2">
    <source>
        <dbReference type="EMBL" id="KAG2333880.1"/>
    </source>
</evidence>
<evidence type="ECO:0000313" key="3">
    <source>
        <dbReference type="Proteomes" id="UP000886595"/>
    </source>
</evidence>
<evidence type="ECO:0000256" key="1">
    <source>
        <dbReference type="SAM" id="Phobius"/>
    </source>
</evidence>